<dbReference type="SUPFAM" id="SSF52016">
    <property type="entry name" value="LeuD/IlvD-like"/>
    <property type="match status" value="1"/>
</dbReference>
<dbReference type="Proteomes" id="UP000481852">
    <property type="component" value="Unassembled WGS sequence"/>
</dbReference>
<keyword evidence="7" id="KW-0028">Amino-acid biosynthesis</keyword>
<keyword evidence="7" id="KW-0100">Branched-chain amino acid biosynthesis</keyword>
<dbReference type="InterPro" id="IPR020558">
    <property type="entry name" value="DiOHA_6PGluconate_deHydtase_CS"/>
</dbReference>
<evidence type="ECO:0000256" key="1">
    <source>
        <dbReference type="ARBA" id="ARBA00006486"/>
    </source>
</evidence>
<name>A0A6L5X678_9FIRM</name>
<dbReference type="GO" id="GO:0051537">
    <property type="term" value="F:2 iron, 2 sulfur cluster binding"/>
    <property type="evidence" value="ECO:0007669"/>
    <property type="project" value="UniProtKB-KW"/>
</dbReference>
<dbReference type="SUPFAM" id="SSF143975">
    <property type="entry name" value="IlvD/EDD N-terminal domain-like"/>
    <property type="match status" value="1"/>
</dbReference>
<evidence type="ECO:0000259" key="8">
    <source>
        <dbReference type="Pfam" id="PF00920"/>
    </source>
</evidence>
<evidence type="ECO:0000259" key="9">
    <source>
        <dbReference type="Pfam" id="PF24877"/>
    </source>
</evidence>
<feature type="domain" description="Dihydroxy-acid/6-phosphogluconate dehydratase C-terminal" evidence="9">
    <location>
        <begin position="366"/>
        <end position="557"/>
    </location>
</feature>
<dbReference type="GO" id="GO:0009082">
    <property type="term" value="P:branched-chain amino acid biosynthetic process"/>
    <property type="evidence" value="ECO:0007669"/>
    <property type="project" value="UniProtKB-KW"/>
</dbReference>
<gene>
    <name evidence="10" type="ORF">FYJ35_05220</name>
</gene>
<evidence type="ECO:0000313" key="11">
    <source>
        <dbReference type="Proteomes" id="UP000481852"/>
    </source>
</evidence>
<reference evidence="10 11" key="1">
    <citation type="submission" date="2019-08" db="EMBL/GenBank/DDBJ databases">
        <title>In-depth cultivation of the pig gut microbiome towards novel bacterial diversity and tailored functional studies.</title>
        <authorList>
            <person name="Wylensek D."/>
            <person name="Hitch T.C.A."/>
            <person name="Clavel T."/>
        </authorList>
    </citation>
    <scope>NUCLEOTIDE SEQUENCE [LARGE SCALE GENOMIC DNA]</scope>
    <source>
        <strain evidence="10 11">Oil+RF-744-WCA-WT-11</strain>
    </source>
</reference>
<dbReference type="PANTHER" id="PTHR43661">
    <property type="entry name" value="D-XYLONATE DEHYDRATASE"/>
    <property type="match status" value="1"/>
</dbReference>
<dbReference type="InterPro" id="IPR042096">
    <property type="entry name" value="Dihydro-acid_dehy_C"/>
</dbReference>
<dbReference type="GO" id="GO:0046872">
    <property type="term" value="F:metal ion binding"/>
    <property type="evidence" value="ECO:0007669"/>
    <property type="project" value="UniProtKB-KW"/>
</dbReference>
<dbReference type="PANTHER" id="PTHR43661:SF3">
    <property type="entry name" value="D-XYLONATE DEHYDRATASE YAGF-RELATED"/>
    <property type="match status" value="1"/>
</dbReference>
<evidence type="ECO:0000256" key="3">
    <source>
        <dbReference type="ARBA" id="ARBA00022723"/>
    </source>
</evidence>
<evidence type="ECO:0000256" key="4">
    <source>
        <dbReference type="ARBA" id="ARBA00023004"/>
    </source>
</evidence>
<keyword evidence="5" id="KW-0411">Iron-sulfur</keyword>
<keyword evidence="4" id="KW-0408">Iron</keyword>
<evidence type="ECO:0000256" key="2">
    <source>
        <dbReference type="ARBA" id="ARBA00022714"/>
    </source>
</evidence>
<dbReference type="AlphaFoldDB" id="A0A6L5X678"/>
<protein>
    <submittedName>
        <fullName evidence="10">Dihydroxy-acid dehydratase</fullName>
    </submittedName>
</protein>
<dbReference type="Gene3D" id="3.50.30.80">
    <property type="entry name" value="IlvD/EDD C-terminal domain-like"/>
    <property type="match status" value="1"/>
</dbReference>
<dbReference type="InterPro" id="IPR056740">
    <property type="entry name" value="ILV_EDD_C"/>
</dbReference>
<dbReference type="Pfam" id="PF24877">
    <property type="entry name" value="ILV_EDD_C"/>
    <property type="match status" value="1"/>
</dbReference>
<comment type="similarity">
    <text evidence="1">Belongs to the IlvD/Edd family.</text>
</comment>
<proteinExistence type="inferred from homology"/>
<keyword evidence="3" id="KW-0479">Metal-binding</keyword>
<keyword evidence="2" id="KW-0001">2Fe-2S</keyword>
<dbReference type="PROSITE" id="PS00886">
    <property type="entry name" value="ILVD_EDD_1"/>
    <property type="match status" value="1"/>
</dbReference>
<evidence type="ECO:0000256" key="5">
    <source>
        <dbReference type="ARBA" id="ARBA00023014"/>
    </source>
</evidence>
<dbReference type="GO" id="GO:0016836">
    <property type="term" value="F:hydro-lyase activity"/>
    <property type="evidence" value="ECO:0007669"/>
    <property type="project" value="TreeGrafter"/>
</dbReference>
<dbReference type="FunFam" id="3.50.30.80:FF:000001">
    <property type="entry name" value="Dihydroxy-acid dehydratase"/>
    <property type="match status" value="1"/>
</dbReference>
<dbReference type="EMBL" id="VULZ01000004">
    <property type="protein sequence ID" value="MSS14446.1"/>
    <property type="molecule type" value="Genomic_DNA"/>
</dbReference>
<dbReference type="GO" id="GO:0005829">
    <property type="term" value="C:cytosol"/>
    <property type="evidence" value="ECO:0007669"/>
    <property type="project" value="TreeGrafter"/>
</dbReference>
<evidence type="ECO:0000256" key="7">
    <source>
        <dbReference type="ARBA" id="ARBA00023304"/>
    </source>
</evidence>
<evidence type="ECO:0000256" key="6">
    <source>
        <dbReference type="ARBA" id="ARBA00023239"/>
    </source>
</evidence>
<dbReference type="InterPro" id="IPR000581">
    <property type="entry name" value="ILV_EDD_N"/>
</dbReference>
<feature type="domain" description="Dihydroxy-acid/6-phosphogluconate dehydratase N-terminal" evidence="8">
    <location>
        <begin position="41"/>
        <end position="355"/>
    </location>
</feature>
<keyword evidence="11" id="KW-1185">Reference proteome</keyword>
<evidence type="ECO:0000313" key="10">
    <source>
        <dbReference type="EMBL" id="MSS14446.1"/>
    </source>
</evidence>
<dbReference type="Pfam" id="PF00920">
    <property type="entry name" value="ILVD_EDD_N"/>
    <property type="match status" value="1"/>
</dbReference>
<sequence length="563" mass="60479">MKETEQADNRISQSILKKPEWSSVRALYKAMGYSDHELACPQIGIFNTYNSGNPGHFNLNQVAEYVRRGVLQAGGNPVDVGTIGPCDGIGCGNTGMHYILPSRELIADSVETIAELQHFDGLVLLGSCDKVIPGLLMAAARLDRPTILVNGGPALGGIEFCGRASDNSTMVEALAMLRDGKITQMEYDQLEDFSNPTCGSCSYLGTANTMCAVAEAMGMILPGGSMIPAVFAERLRVAQKSGRQIVELVRRNITARNMINQEGLENALRLGMAIGGSTNMALHFPAIAREANVRFGIDDIDLIGRGTAHIANIYPNGSKNVPEFYKAGGVPLVMKHLESLIHAEAMTCAGVSWREALRDVKPVENEIIHSLQHPFHQNGSLAVVRGNLAPDGGITKPTAIDPSMLIFTGRAMCFDSEEDAADAVEQHRVPDQTVMVIRYEGPKGGPGMREMVRIMKKLYGQGKALTTAVVTDGRFSGSNNGCFVGHISPEAASGGPIAYARDGDWITIDIPDGTLHIDVTEEEFARRRNKGLKEHPLSEKGYLARYARLVGSAAGGAIVGEGF</sequence>
<dbReference type="RefSeq" id="WP_154524228.1">
    <property type="nucleotide sequence ID" value="NZ_VULZ01000004.1"/>
</dbReference>
<comment type="caution">
    <text evidence="10">The sequence shown here is derived from an EMBL/GenBank/DDBJ whole genome shotgun (WGS) entry which is preliminary data.</text>
</comment>
<keyword evidence="6" id="KW-0456">Lyase</keyword>
<accession>A0A6L5X678</accession>
<organism evidence="10 11">
    <name type="scientific">Porcincola intestinalis</name>
    <dbReference type="NCBI Taxonomy" id="2606632"/>
    <lineage>
        <taxon>Bacteria</taxon>
        <taxon>Bacillati</taxon>
        <taxon>Bacillota</taxon>
        <taxon>Clostridia</taxon>
        <taxon>Lachnospirales</taxon>
        <taxon>Lachnospiraceae</taxon>
        <taxon>Porcincola</taxon>
    </lineage>
</organism>
<dbReference type="InterPro" id="IPR037237">
    <property type="entry name" value="IlvD/EDD_N"/>
</dbReference>